<dbReference type="EMBL" id="LAZR01011062">
    <property type="protein sequence ID" value="KKM63631.1"/>
    <property type="molecule type" value="Genomic_DNA"/>
</dbReference>
<protein>
    <submittedName>
        <fullName evidence="1">Uncharacterized protein</fullName>
    </submittedName>
</protein>
<proteinExistence type="predicted"/>
<reference evidence="1" key="1">
    <citation type="journal article" date="2015" name="Nature">
        <title>Complex archaea that bridge the gap between prokaryotes and eukaryotes.</title>
        <authorList>
            <person name="Spang A."/>
            <person name="Saw J.H."/>
            <person name="Jorgensen S.L."/>
            <person name="Zaremba-Niedzwiedzka K."/>
            <person name="Martijn J."/>
            <person name="Lind A.E."/>
            <person name="van Eijk R."/>
            <person name="Schleper C."/>
            <person name="Guy L."/>
            <person name="Ettema T.J."/>
        </authorList>
    </citation>
    <scope>NUCLEOTIDE SEQUENCE</scope>
</reference>
<name>A0A0F9JMI8_9ZZZZ</name>
<dbReference type="Pfam" id="PF23886">
    <property type="entry name" value="DUF7239"/>
    <property type="match status" value="1"/>
</dbReference>
<organism evidence="1">
    <name type="scientific">marine sediment metagenome</name>
    <dbReference type="NCBI Taxonomy" id="412755"/>
    <lineage>
        <taxon>unclassified sequences</taxon>
        <taxon>metagenomes</taxon>
        <taxon>ecological metagenomes</taxon>
    </lineage>
</organism>
<dbReference type="AlphaFoldDB" id="A0A0F9JMI8"/>
<comment type="caution">
    <text evidence="1">The sequence shown here is derived from an EMBL/GenBank/DDBJ whole genome shotgun (WGS) entry which is preliminary data.</text>
</comment>
<gene>
    <name evidence="1" type="ORF">LCGC14_1509470</name>
</gene>
<sequence length="117" mass="13470">MTKHYRDEHLKKALASNAPKWLKQIFRTVCQDLDALEEDMREMFGKEETNVSVIKMAESQALPKNSRLEFMVNGMRIGVRIQKEHNGESLEINSSDGFLFINPQASNSCNIRAHDNF</sequence>
<accession>A0A0F9JMI8</accession>
<dbReference type="InterPro" id="IPR055663">
    <property type="entry name" value="DUF7239"/>
</dbReference>
<evidence type="ECO:0000313" key="1">
    <source>
        <dbReference type="EMBL" id="KKM63631.1"/>
    </source>
</evidence>